<dbReference type="EMBL" id="BONV01000025">
    <property type="protein sequence ID" value="GIG81924.1"/>
    <property type="molecule type" value="Genomic_DNA"/>
</dbReference>
<evidence type="ECO:0000256" key="5">
    <source>
        <dbReference type="ARBA" id="ARBA00022989"/>
    </source>
</evidence>
<feature type="transmembrane region" description="Helical" evidence="9">
    <location>
        <begin position="52"/>
        <end position="69"/>
    </location>
</feature>
<feature type="transmembrane region" description="Helical" evidence="9">
    <location>
        <begin position="350"/>
        <end position="371"/>
    </location>
</feature>
<dbReference type="GO" id="GO:0008360">
    <property type="term" value="P:regulation of cell shape"/>
    <property type="evidence" value="ECO:0007669"/>
    <property type="project" value="UniProtKB-KW"/>
</dbReference>
<proteinExistence type="predicted"/>
<organism evidence="10 11">
    <name type="scientific">Planotetraspora kaengkrachanensis</name>
    <dbReference type="NCBI Taxonomy" id="575193"/>
    <lineage>
        <taxon>Bacteria</taxon>
        <taxon>Bacillati</taxon>
        <taxon>Actinomycetota</taxon>
        <taxon>Actinomycetes</taxon>
        <taxon>Streptosporangiales</taxon>
        <taxon>Streptosporangiaceae</taxon>
        <taxon>Planotetraspora</taxon>
    </lineage>
</organism>
<keyword evidence="11" id="KW-1185">Reference proteome</keyword>
<keyword evidence="6 9" id="KW-0472">Membrane</keyword>
<feature type="transmembrane region" description="Helical" evidence="9">
    <location>
        <begin position="147"/>
        <end position="165"/>
    </location>
</feature>
<dbReference type="NCBIfam" id="TIGR02210">
    <property type="entry name" value="rodA_shape"/>
    <property type="match status" value="1"/>
</dbReference>
<evidence type="ECO:0000256" key="7">
    <source>
        <dbReference type="ARBA" id="ARBA00044770"/>
    </source>
</evidence>
<evidence type="ECO:0000256" key="3">
    <source>
        <dbReference type="ARBA" id="ARBA00022692"/>
    </source>
</evidence>
<keyword evidence="5 9" id="KW-1133">Transmembrane helix</keyword>
<dbReference type="PROSITE" id="PS00428">
    <property type="entry name" value="FTSW_RODA_SPOVE"/>
    <property type="match status" value="1"/>
</dbReference>
<gene>
    <name evidence="10" type="ORF">Pka01_50510</name>
</gene>
<dbReference type="GO" id="GO:0015648">
    <property type="term" value="F:lipid-linked peptidoglycan transporter activity"/>
    <property type="evidence" value="ECO:0007669"/>
    <property type="project" value="TreeGrafter"/>
</dbReference>
<dbReference type="PANTHER" id="PTHR30474">
    <property type="entry name" value="CELL CYCLE PROTEIN"/>
    <property type="match status" value="1"/>
</dbReference>
<evidence type="ECO:0000256" key="9">
    <source>
        <dbReference type="SAM" id="Phobius"/>
    </source>
</evidence>
<evidence type="ECO:0000256" key="6">
    <source>
        <dbReference type="ARBA" id="ARBA00023136"/>
    </source>
</evidence>
<protein>
    <recommendedName>
        <fullName evidence="7">peptidoglycan glycosyltransferase</fullName>
        <ecNumber evidence="7">2.4.99.28</ecNumber>
    </recommendedName>
</protein>
<dbReference type="Pfam" id="PF01098">
    <property type="entry name" value="FTSW_RODA_SPOVE"/>
    <property type="match status" value="1"/>
</dbReference>
<feature type="transmembrane region" description="Helical" evidence="9">
    <location>
        <begin position="81"/>
        <end position="100"/>
    </location>
</feature>
<dbReference type="InterPro" id="IPR011923">
    <property type="entry name" value="RodA/MrdB"/>
</dbReference>
<dbReference type="GO" id="GO:0005886">
    <property type="term" value="C:plasma membrane"/>
    <property type="evidence" value="ECO:0007669"/>
    <property type="project" value="TreeGrafter"/>
</dbReference>
<evidence type="ECO:0000313" key="11">
    <source>
        <dbReference type="Proteomes" id="UP000630097"/>
    </source>
</evidence>
<evidence type="ECO:0000256" key="1">
    <source>
        <dbReference type="ARBA" id="ARBA00004141"/>
    </source>
</evidence>
<dbReference type="GO" id="GO:0008955">
    <property type="term" value="F:peptidoglycan glycosyltransferase activity"/>
    <property type="evidence" value="ECO:0007669"/>
    <property type="project" value="UniProtKB-EC"/>
</dbReference>
<evidence type="ECO:0000256" key="4">
    <source>
        <dbReference type="ARBA" id="ARBA00022960"/>
    </source>
</evidence>
<evidence type="ECO:0000313" key="10">
    <source>
        <dbReference type="EMBL" id="GIG81924.1"/>
    </source>
</evidence>
<accession>A0A8J3PVN2</accession>
<feature type="transmembrane region" description="Helical" evidence="9">
    <location>
        <begin position="20"/>
        <end position="40"/>
    </location>
</feature>
<evidence type="ECO:0000256" key="8">
    <source>
        <dbReference type="ARBA" id="ARBA00049902"/>
    </source>
</evidence>
<comment type="catalytic activity">
    <reaction evidence="8">
        <text>[GlcNAc-(1-&gt;4)-Mur2Ac(oyl-L-Ala-gamma-D-Glu-L-Lys-D-Ala-D-Ala)](n)-di-trans,octa-cis-undecaprenyl diphosphate + beta-D-GlcNAc-(1-&gt;4)-Mur2Ac(oyl-L-Ala-gamma-D-Glu-L-Lys-D-Ala-D-Ala)-di-trans,octa-cis-undecaprenyl diphosphate = [GlcNAc-(1-&gt;4)-Mur2Ac(oyl-L-Ala-gamma-D-Glu-L-Lys-D-Ala-D-Ala)](n+1)-di-trans,octa-cis-undecaprenyl diphosphate + di-trans,octa-cis-undecaprenyl diphosphate + H(+)</text>
        <dbReference type="Rhea" id="RHEA:23708"/>
        <dbReference type="Rhea" id="RHEA-COMP:9602"/>
        <dbReference type="Rhea" id="RHEA-COMP:9603"/>
        <dbReference type="ChEBI" id="CHEBI:15378"/>
        <dbReference type="ChEBI" id="CHEBI:58405"/>
        <dbReference type="ChEBI" id="CHEBI:60033"/>
        <dbReference type="ChEBI" id="CHEBI:78435"/>
        <dbReference type="EC" id="2.4.99.28"/>
    </reaction>
</comment>
<dbReference type="InterPro" id="IPR018365">
    <property type="entry name" value="Cell_cycle_FtsW-rel_CS"/>
</dbReference>
<reference evidence="10 11" key="1">
    <citation type="submission" date="2021-01" db="EMBL/GenBank/DDBJ databases">
        <title>Whole genome shotgun sequence of Planotetraspora kaengkrachanensis NBRC 104272.</title>
        <authorList>
            <person name="Komaki H."/>
            <person name="Tamura T."/>
        </authorList>
    </citation>
    <scope>NUCLEOTIDE SEQUENCE [LARGE SCALE GENOMIC DNA]</scope>
    <source>
        <strain evidence="10 11">NBRC 104272</strain>
    </source>
</reference>
<keyword evidence="4" id="KW-0133">Cell shape</keyword>
<feature type="transmembrane region" description="Helical" evidence="9">
    <location>
        <begin position="194"/>
        <end position="212"/>
    </location>
</feature>
<dbReference type="AlphaFoldDB" id="A0A8J3PVN2"/>
<feature type="transmembrane region" description="Helical" evidence="9">
    <location>
        <begin position="284"/>
        <end position="305"/>
    </location>
</feature>
<evidence type="ECO:0000256" key="2">
    <source>
        <dbReference type="ARBA" id="ARBA00004752"/>
    </source>
</evidence>
<keyword evidence="3 9" id="KW-0812">Transmembrane</keyword>
<dbReference type="GO" id="GO:0032153">
    <property type="term" value="C:cell division site"/>
    <property type="evidence" value="ECO:0007669"/>
    <property type="project" value="TreeGrafter"/>
</dbReference>
<dbReference type="InterPro" id="IPR001182">
    <property type="entry name" value="FtsW/RodA"/>
</dbReference>
<name>A0A8J3PVN2_9ACTN</name>
<comment type="pathway">
    <text evidence="2">Cell wall biogenesis; peptidoglycan biosynthesis.</text>
</comment>
<feature type="transmembrane region" description="Helical" evidence="9">
    <location>
        <begin position="317"/>
        <end position="344"/>
    </location>
</feature>
<dbReference type="GO" id="GO:0051301">
    <property type="term" value="P:cell division"/>
    <property type="evidence" value="ECO:0007669"/>
    <property type="project" value="InterPro"/>
</dbReference>
<dbReference type="RefSeq" id="WP_203885273.1">
    <property type="nucleotide sequence ID" value="NZ_BAABHH010000008.1"/>
</dbReference>
<dbReference type="PANTHER" id="PTHR30474:SF14">
    <property type="entry name" value="CELL CYCLE PROTEIN"/>
    <property type="match status" value="1"/>
</dbReference>
<comment type="subcellular location">
    <subcellularLocation>
        <location evidence="1">Membrane</location>
        <topology evidence="1">Multi-pass membrane protein</topology>
    </subcellularLocation>
</comment>
<feature type="transmembrane region" description="Helical" evidence="9">
    <location>
        <begin position="171"/>
        <end position="187"/>
    </location>
</feature>
<dbReference type="Proteomes" id="UP000630097">
    <property type="component" value="Unassembled WGS sequence"/>
</dbReference>
<sequence>MNVPGPRSQAWWAPFAPRTPLDAGLLLPAGALAAIGLLLLSSATRTDPGSALVQRQGLSVCLGLALMWVVSRAEPKVLRAYVPAVYLLGLAALVAVLTPLGRTVNGSQAWIALGPGLGFQPSEFAKVSTILTLAGVLGGRDDGGRPGGRAVLLALTLAAPPVILIALEPDFGTALVFCAVTIGMITVSGARMRWLAGIAALSALGLALMWRLDLVRPYQLRRLSVLFHPEADPLGSGYHAAQSRIAVGSGEVFGTGLFRGGQTAGRFVPEQHTDFIFTVAGEELGFLGTASIVLLVTLLLWRGLWITAVSPSSYGTVLAGGVVCWLAFQSFVNLGMTLGIVPITGLPLPFVSYGGSAVIAALAAVGLLDAVKRAREPVP</sequence>
<dbReference type="EC" id="2.4.99.28" evidence="7"/>
<comment type="caution">
    <text evidence="10">The sequence shown here is derived from an EMBL/GenBank/DDBJ whole genome shotgun (WGS) entry which is preliminary data.</text>
</comment>